<protein>
    <submittedName>
        <fullName evidence="3">BnaC05g13200D protein</fullName>
    </submittedName>
</protein>
<gene>
    <name evidence="3" type="primary">BnaC05g13200D</name>
    <name evidence="3" type="ORF">GSBRNA2T00068889001</name>
</gene>
<dbReference type="PANTHER" id="PTHR11709:SF251">
    <property type="entry name" value="LACCASE-8-RELATED"/>
    <property type="match status" value="1"/>
</dbReference>
<keyword evidence="4" id="KW-1185">Reference proteome</keyword>
<dbReference type="Gramene" id="CDY39995">
    <property type="protein sequence ID" value="CDY39995"/>
    <property type="gene ID" value="GSBRNA2T00068889001"/>
</dbReference>
<proteinExistence type="inferred from homology"/>
<reference evidence="3 4" key="1">
    <citation type="journal article" date="2014" name="Science">
        <title>Plant genetics. Early allopolyploid evolution in the post-Neolithic Brassica napus oilseed genome.</title>
        <authorList>
            <person name="Chalhoub B."/>
            <person name="Denoeud F."/>
            <person name="Liu S."/>
            <person name="Parkin I.A."/>
            <person name="Tang H."/>
            <person name="Wang X."/>
            <person name="Chiquet J."/>
            <person name="Belcram H."/>
            <person name="Tong C."/>
            <person name="Samans B."/>
            <person name="Correa M."/>
            <person name="Da Silva C."/>
            <person name="Just J."/>
            <person name="Falentin C."/>
            <person name="Koh C.S."/>
            <person name="Le Clainche I."/>
            <person name="Bernard M."/>
            <person name="Bento P."/>
            <person name="Noel B."/>
            <person name="Labadie K."/>
            <person name="Alberti A."/>
            <person name="Charles M."/>
            <person name="Arnaud D."/>
            <person name="Guo H."/>
            <person name="Daviaud C."/>
            <person name="Alamery S."/>
            <person name="Jabbari K."/>
            <person name="Zhao M."/>
            <person name="Edger P.P."/>
            <person name="Chelaifa H."/>
            <person name="Tack D."/>
            <person name="Lassalle G."/>
            <person name="Mestiri I."/>
            <person name="Schnel N."/>
            <person name="Le Paslier M.C."/>
            <person name="Fan G."/>
            <person name="Renault V."/>
            <person name="Bayer P.E."/>
            <person name="Golicz A.A."/>
            <person name="Manoli S."/>
            <person name="Lee T.H."/>
            <person name="Thi V.H."/>
            <person name="Chalabi S."/>
            <person name="Hu Q."/>
            <person name="Fan C."/>
            <person name="Tollenaere R."/>
            <person name="Lu Y."/>
            <person name="Battail C."/>
            <person name="Shen J."/>
            <person name="Sidebottom C.H."/>
            <person name="Wang X."/>
            <person name="Canaguier A."/>
            <person name="Chauveau A."/>
            <person name="Berard A."/>
            <person name="Deniot G."/>
            <person name="Guan M."/>
            <person name="Liu Z."/>
            <person name="Sun F."/>
            <person name="Lim Y.P."/>
            <person name="Lyons E."/>
            <person name="Town C.D."/>
            <person name="Bancroft I."/>
            <person name="Wang X."/>
            <person name="Meng J."/>
            <person name="Ma J."/>
            <person name="Pires J.C."/>
            <person name="King G.J."/>
            <person name="Brunel D."/>
            <person name="Delourme R."/>
            <person name="Renard M."/>
            <person name="Aury J.M."/>
            <person name="Adams K.L."/>
            <person name="Batley J."/>
            <person name="Snowdon R.J."/>
            <person name="Tost J."/>
            <person name="Edwards D."/>
            <person name="Zhou Y."/>
            <person name="Hua W."/>
            <person name="Sharpe A.G."/>
            <person name="Paterson A.H."/>
            <person name="Guan C."/>
            <person name="Wincker P."/>
        </authorList>
    </citation>
    <scope>NUCLEOTIDE SEQUENCE [LARGE SCALE GENOMIC DNA]</scope>
    <source>
        <strain evidence="4">cv. Darmor-bzh</strain>
    </source>
</reference>
<dbReference type="STRING" id="3708.A0A078HN96"/>
<organism evidence="3 4">
    <name type="scientific">Brassica napus</name>
    <name type="common">Rape</name>
    <dbReference type="NCBI Taxonomy" id="3708"/>
    <lineage>
        <taxon>Eukaryota</taxon>
        <taxon>Viridiplantae</taxon>
        <taxon>Streptophyta</taxon>
        <taxon>Embryophyta</taxon>
        <taxon>Tracheophyta</taxon>
        <taxon>Spermatophyta</taxon>
        <taxon>Magnoliopsida</taxon>
        <taxon>eudicotyledons</taxon>
        <taxon>Gunneridae</taxon>
        <taxon>Pentapetalae</taxon>
        <taxon>rosids</taxon>
        <taxon>malvids</taxon>
        <taxon>Brassicales</taxon>
        <taxon>Brassicaceae</taxon>
        <taxon>Brassiceae</taxon>
        <taxon>Brassica</taxon>
    </lineage>
</organism>
<dbReference type="EMBL" id="LK032462">
    <property type="protein sequence ID" value="CDY39995.1"/>
    <property type="molecule type" value="Genomic_DNA"/>
</dbReference>
<evidence type="ECO:0000259" key="2">
    <source>
        <dbReference type="Pfam" id="PF07731"/>
    </source>
</evidence>
<dbReference type="Pfam" id="PF07731">
    <property type="entry name" value="Cu-oxidase_2"/>
    <property type="match status" value="1"/>
</dbReference>
<dbReference type="InterPro" id="IPR008972">
    <property type="entry name" value="Cupredoxin"/>
</dbReference>
<dbReference type="InterPro" id="IPR045087">
    <property type="entry name" value="Cu-oxidase_fam"/>
</dbReference>
<dbReference type="SUPFAM" id="SSF49503">
    <property type="entry name" value="Cupredoxins"/>
    <property type="match status" value="1"/>
</dbReference>
<dbReference type="PaxDb" id="3708-A0A078HN96"/>
<evidence type="ECO:0000256" key="1">
    <source>
        <dbReference type="ARBA" id="ARBA00010609"/>
    </source>
</evidence>
<dbReference type="Gene3D" id="2.60.40.420">
    <property type="entry name" value="Cupredoxins - blue copper proteins"/>
    <property type="match status" value="1"/>
</dbReference>
<dbReference type="PANTHER" id="PTHR11709">
    <property type="entry name" value="MULTI-COPPER OXIDASE"/>
    <property type="match status" value="1"/>
</dbReference>
<dbReference type="CDD" id="cd13897">
    <property type="entry name" value="CuRO_3_LCC_plant"/>
    <property type="match status" value="1"/>
</dbReference>
<dbReference type="GO" id="GO:0005507">
    <property type="term" value="F:copper ion binding"/>
    <property type="evidence" value="ECO:0007669"/>
    <property type="project" value="InterPro"/>
</dbReference>
<evidence type="ECO:0000313" key="3">
    <source>
        <dbReference type="EMBL" id="CDY39995.1"/>
    </source>
</evidence>
<comment type="similarity">
    <text evidence="1">Belongs to the multicopper oxidase family.</text>
</comment>
<name>A0A078HN96_BRANA</name>
<dbReference type="AlphaFoldDB" id="A0A078HN96"/>
<dbReference type="Proteomes" id="UP000028999">
    <property type="component" value="Unassembled WGS sequence"/>
</dbReference>
<sequence>MYYMSIIPYLSASSLAPAPPRKVINSLIVYKGATSTTSPSRSLMPSQINSVSTAHRFSSNITSLVVYTDDFPDQPPIKFDYANFRRKTSVKTLKYNSTVEIVVQNTGIITTESHPMHLHGFNFYVLGYGFGNYVPARDAKKLNLVNPQMHNTVGVPPGGWVALRFIANNPGAWIFHCHMDAHLPYGIIMVFIVENGPTPETSLQPPPSNLPQCTHDPTIYESPTTNVGLSY</sequence>
<dbReference type="InterPro" id="IPR034289">
    <property type="entry name" value="CuRO_3_LCC"/>
</dbReference>
<dbReference type="GO" id="GO:0016491">
    <property type="term" value="F:oxidoreductase activity"/>
    <property type="evidence" value="ECO:0007669"/>
    <property type="project" value="InterPro"/>
</dbReference>
<evidence type="ECO:0000313" key="4">
    <source>
        <dbReference type="Proteomes" id="UP000028999"/>
    </source>
</evidence>
<accession>A0A078HN96</accession>
<feature type="domain" description="Plastocyanin-like" evidence="2">
    <location>
        <begin position="77"/>
        <end position="196"/>
    </location>
</feature>
<dbReference type="OMA" id="TILWRSQ"/>
<dbReference type="InterPro" id="IPR011706">
    <property type="entry name" value="Cu-oxidase_C"/>
</dbReference>